<evidence type="ECO:0000256" key="1">
    <source>
        <dbReference type="SAM" id="Phobius"/>
    </source>
</evidence>
<dbReference type="InParanoid" id="I7MK53"/>
<dbReference type="KEGG" id="tet:TTHERM_00438900"/>
<reference evidence="3" key="1">
    <citation type="journal article" date="2006" name="PLoS Biol.">
        <title>Macronuclear genome sequence of the ciliate Tetrahymena thermophila, a model eukaryote.</title>
        <authorList>
            <person name="Eisen J.A."/>
            <person name="Coyne R.S."/>
            <person name="Wu M."/>
            <person name="Wu D."/>
            <person name="Thiagarajan M."/>
            <person name="Wortman J.R."/>
            <person name="Badger J.H."/>
            <person name="Ren Q."/>
            <person name="Amedeo P."/>
            <person name="Jones K.M."/>
            <person name="Tallon L.J."/>
            <person name="Delcher A.L."/>
            <person name="Salzberg S.L."/>
            <person name="Silva J.C."/>
            <person name="Haas B.J."/>
            <person name="Majoros W.H."/>
            <person name="Farzad M."/>
            <person name="Carlton J.M."/>
            <person name="Smith R.K. Jr."/>
            <person name="Garg J."/>
            <person name="Pearlman R.E."/>
            <person name="Karrer K.M."/>
            <person name="Sun L."/>
            <person name="Manning G."/>
            <person name="Elde N.C."/>
            <person name="Turkewitz A.P."/>
            <person name="Asai D.J."/>
            <person name="Wilkes D.E."/>
            <person name="Wang Y."/>
            <person name="Cai H."/>
            <person name="Collins K."/>
            <person name="Stewart B.A."/>
            <person name="Lee S.R."/>
            <person name="Wilamowska K."/>
            <person name="Weinberg Z."/>
            <person name="Ruzzo W.L."/>
            <person name="Wloga D."/>
            <person name="Gaertig J."/>
            <person name="Frankel J."/>
            <person name="Tsao C.-C."/>
            <person name="Gorovsky M.A."/>
            <person name="Keeling P.J."/>
            <person name="Waller R.F."/>
            <person name="Patron N.J."/>
            <person name="Cherry J.M."/>
            <person name="Stover N.A."/>
            <person name="Krieger C.J."/>
            <person name="del Toro C."/>
            <person name="Ryder H.F."/>
            <person name="Williamson S.C."/>
            <person name="Barbeau R.A."/>
            <person name="Hamilton E.P."/>
            <person name="Orias E."/>
        </authorList>
    </citation>
    <scope>NUCLEOTIDE SEQUENCE [LARGE SCALE GENOMIC DNA]</scope>
    <source>
        <strain evidence="3">SB210</strain>
    </source>
</reference>
<evidence type="ECO:0000313" key="2">
    <source>
        <dbReference type="EMBL" id="EAR97542.1"/>
    </source>
</evidence>
<feature type="transmembrane region" description="Helical" evidence="1">
    <location>
        <begin position="192"/>
        <end position="217"/>
    </location>
</feature>
<sequence>MDQNQQLLSTNENSKLSFEQFIKEKYCCCNIFKIFIGVANIICALIVGISFASMKSACKDGGSIAGAVICFLSIPLVAGALFYNQKKNPSCATSFFIIAGVGATCLIGLVICVSTVGYNYDLKVVCNYQICQNNEEPIYGPARLVIDVETDSSFSCTSASEQSILNEVQKVYLYECNSCDKDNIVIQNARTYLILSLFPTILIAVITINTLSFTPVFKKIINDKYSKYLQSQNNPLSQ</sequence>
<evidence type="ECO:0000313" key="3">
    <source>
        <dbReference type="Proteomes" id="UP000009168"/>
    </source>
</evidence>
<feature type="transmembrane region" description="Helical" evidence="1">
    <location>
        <begin position="31"/>
        <end position="52"/>
    </location>
</feature>
<gene>
    <name evidence="2" type="ORF">TTHERM_00438900</name>
</gene>
<keyword evidence="3" id="KW-1185">Reference proteome</keyword>
<name>I7MK53_TETTS</name>
<dbReference type="AlphaFoldDB" id="I7MK53"/>
<keyword evidence="1" id="KW-0472">Membrane</keyword>
<accession>I7MK53</accession>
<feature type="transmembrane region" description="Helical" evidence="1">
    <location>
        <begin position="95"/>
        <end position="118"/>
    </location>
</feature>
<feature type="transmembrane region" description="Helical" evidence="1">
    <location>
        <begin position="64"/>
        <end position="83"/>
    </location>
</feature>
<proteinExistence type="predicted"/>
<dbReference type="Proteomes" id="UP000009168">
    <property type="component" value="Unassembled WGS sequence"/>
</dbReference>
<keyword evidence="1" id="KW-1133">Transmembrane helix</keyword>
<keyword evidence="1 2" id="KW-0812">Transmembrane</keyword>
<dbReference type="EMBL" id="GG662663">
    <property type="protein sequence ID" value="EAR97542.1"/>
    <property type="molecule type" value="Genomic_DNA"/>
</dbReference>
<dbReference type="GeneID" id="7832478"/>
<dbReference type="RefSeq" id="XP_001017787.1">
    <property type="nucleotide sequence ID" value="XM_001017787.1"/>
</dbReference>
<protein>
    <submittedName>
        <fullName evidence="2">Transmembrane protein, putative</fullName>
    </submittedName>
</protein>
<organism evidence="2 3">
    <name type="scientific">Tetrahymena thermophila (strain SB210)</name>
    <dbReference type="NCBI Taxonomy" id="312017"/>
    <lineage>
        <taxon>Eukaryota</taxon>
        <taxon>Sar</taxon>
        <taxon>Alveolata</taxon>
        <taxon>Ciliophora</taxon>
        <taxon>Intramacronucleata</taxon>
        <taxon>Oligohymenophorea</taxon>
        <taxon>Hymenostomatida</taxon>
        <taxon>Tetrahymenina</taxon>
        <taxon>Tetrahymenidae</taxon>
        <taxon>Tetrahymena</taxon>
    </lineage>
</organism>
<dbReference type="HOGENOM" id="CLU_1167905_0_0_1"/>